<reference evidence="1" key="2">
    <citation type="journal article" date="2023" name="Science">
        <title>Genomic signatures of disease resistance in endangered staghorn corals.</title>
        <authorList>
            <person name="Vollmer S.V."/>
            <person name="Selwyn J.D."/>
            <person name="Despard B.A."/>
            <person name="Roesel C.L."/>
        </authorList>
    </citation>
    <scope>NUCLEOTIDE SEQUENCE</scope>
    <source>
        <strain evidence="1">K2</strain>
    </source>
</reference>
<dbReference type="AlphaFoldDB" id="A0AAD9QPP5"/>
<dbReference type="PANTHER" id="PTHR40743:SF1">
    <property type="entry name" value="POSSIBLE GLYCOSYLTRANSFERASE"/>
    <property type="match status" value="1"/>
</dbReference>
<protein>
    <submittedName>
        <fullName evidence="1">Uncharacterized protein</fullName>
    </submittedName>
</protein>
<comment type="caution">
    <text evidence="1">The sequence shown here is derived from an EMBL/GenBank/DDBJ whole genome shotgun (WGS) entry which is preliminary data.</text>
</comment>
<dbReference type="PANTHER" id="PTHR40743">
    <property type="entry name" value="NUCLEOTIDE-DIPHOSPHO-SUGAR TRANSFERASE CONTAINING PROTEIN"/>
    <property type="match status" value="1"/>
</dbReference>
<dbReference type="EMBL" id="JARQWQ010000021">
    <property type="protein sequence ID" value="KAK2564846.1"/>
    <property type="molecule type" value="Genomic_DNA"/>
</dbReference>
<organism evidence="1 2">
    <name type="scientific">Acropora cervicornis</name>
    <name type="common">Staghorn coral</name>
    <dbReference type="NCBI Taxonomy" id="6130"/>
    <lineage>
        <taxon>Eukaryota</taxon>
        <taxon>Metazoa</taxon>
        <taxon>Cnidaria</taxon>
        <taxon>Anthozoa</taxon>
        <taxon>Hexacorallia</taxon>
        <taxon>Scleractinia</taxon>
        <taxon>Astrocoeniina</taxon>
        <taxon>Acroporidae</taxon>
        <taxon>Acropora</taxon>
    </lineage>
</organism>
<name>A0AAD9QPP5_ACRCE</name>
<keyword evidence="2" id="KW-1185">Reference proteome</keyword>
<evidence type="ECO:0000313" key="2">
    <source>
        <dbReference type="Proteomes" id="UP001249851"/>
    </source>
</evidence>
<reference evidence="1" key="1">
    <citation type="journal article" date="2023" name="G3 (Bethesda)">
        <title>Whole genome assembly and annotation of the endangered Caribbean coral Acropora cervicornis.</title>
        <authorList>
            <person name="Selwyn J.D."/>
            <person name="Vollmer S.V."/>
        </authorList>
    </citation>
    <scope>NUCLEOTIDE SEQUENCE</scope>
    <source>
        <strain evidence="1">K2</strain>
    </source>
</reference>
<dbReference type="Proteomes" id="UP001249851">
    <property type="component" value="Unassembled WGS sequence"/>
</dbReference>
<sequence>MANLFSGISRDIKSNRNIDFRRQRDSVLKYLKIRERARLHLIIQFPVLNTSSSKSSITAMRQKEFIFCLQQNLLSSHVQEIHILCETNQDPSFIRALALSMDWKLVFQVLGRRMRYKDAFQYASQNLMGKCTMIINADCYIDKGFEYFTEDLLSLRTLYALTRHETSENVNFCKKIDFCGPNSKYIGSHDAWLFKLLEPVPSVLLENIDFRPNIAGIERVLIFYLRKYGRFRIKNPCKILHIVHHHCNRNKNTKERLFHGQRIDHHFKITALNRGRTVNAPFSDL</sequence>
<evidence type="ECO:0000313" key="1">
    <source>
        <dbReference type="EMBL" id="KAK2564846.1"/>
    </source>
</evidence>
<proteinExistence type="predicted"/>
<accession>A0AAD9QPP5</accession>
<gene>
    <name evidence="1" type="ORF">P5673_011541</name>
</gene>